<feature type="region of interest" description="Disordered" evidence="1">
    <location>
        <begin position="28"/>
        <end position="47"/>
    </location>
</feature>
<feature type="region of interest" description="Disordered" evidence="1">
    <location>
        <begin position="93"/>
        <end position="141"/>
    </location>
</feature>
<organism evidence="2">
    <name type="scientific">Zooxanthella nutricula</name>
    <dbReference type="NCBI Taxonomy" id="1333877"/>
    <lineage>
        <taxon>Eukaryota</taxon>
        <taxon>Sar</taxon>
        <taxon>Alveolata</taxon>
        <taxon>Dinophyceae</taxon>
        <taxon>Peridiniales</taxon>
        <taxon>Peridiniales incertae sedis</taxon>
        <taxon>Zooxanthella</taxon>
    </lineage>
</organism>
<name>A0A7S2Q345_9DINO</name>
<proteinExistence type="predicted"/>
<gene>
    <name evidence="2" type="ORF">BRAN1462_LOCUS50265</name>
</gene>
<dbReference type="EMBL" id="HBGW01079123">
    <property type="protein sequence ID" value="CAD9631368.1"/>
    <property type="molecule type" value="Transcribed_RNA"/>
</dbReference>
<evidence type="ECO:0000313" key="2">
    <source>
        <dbReference type="EMBL" id="CAD9631368.1"/>
    </source>
</evidence>
<reference evidence="2" key="1">
    <citation type="submission" date="2021-01" db="EMBL/GenBank/DDBJ databases">
        <authorList>
            <person name="Corre E."/>
            <person name="Pelletier E."/>
            <person name="Niang G."/>
            <person name="Scheremetjew M."/>
            <person name="Finn R."/>
            <person name="Kale V."/>
            <person name="Holt S."/>
            <person name="Cochrane G."/>
            <person name="Meng A."/>
            <person name="Brown T."/>
            <person name="Cohen L."/>
        </authorList>
    </citation>
    <scope>NUCLEOTIDE SEQUENCE</scope>
    <source>
        <strain evidence="2">RCC3387</strain>
    </source>
</reference>
<accession>A0A7S2Q345</accession>
<evidence type="ECO:0000256" key="1">
    <source>
        <dbReference type="SAM" id="MobiDB-lite"/>
    </source>
</evidence>
<sequence>MRRSQVLTPVPSLRNEAVVPVAAVVPRGAPSLDVTPPPLEKSRGAGLHGMSEHTRLNVETPPLVQTPPLARQRGVPPETVRCLKAELQATSPAGAKVGFSPDKASEVSAAHTERPWVPPSQAGQATHAQSPTSDSRQCCGLGSRPPKLRDCGSMGGMCPGGSYDEEEVEVLDWVDTIESWADTIESASRRYRA</sequence>
<dbReference type="AlphaFoldDB" id="A0A7S2Q345"/>
<protein>
    <submittedName>
        <fullName evidence="2">Uncharacterized protein</fullName>
    </submittedName>
</protein>
<feature type="compositionally biased region" description="Polar residues" evidence="1">
    <location>
        <begin position="121"/>
        <end position="136"/>
    </location>
</feature>